<dbReference type="AlphaFoldDB" id="A0A2A4G1Q3"/>
<evidence type="ECO:0000256" key="1">
    <source>
        <dbReference type="SAM" id="Phobius"/>
    </source>
</evidence>
<dbReference type="EMBL" id="NBWU01000007">
    <property type="protein sequence ID" value="PCE62909.1"/>
    <property type="molecule type" value="Genomic_DNA"/>
</dbReference>
<sequence length="602" mass="67477">MKKTGKHNIGLKPFLLGLVFLFVGWASWAQDAKTVNFELKLSKETLGINERLQVEFAMNHDGDNFQPPSFEGFRVVMGPSQSIQRSYINGKRHYSKTYSYVLAPQAQGTQTIGQASITIKGQVYKSVPKTVKVTAAVDKPSDQVTADDFARDNLHLVAEVSDARPYLNQAISVVYKLYFSQYVNVSHFNPLDNPTYNNFWSQDIPVKQYKAANGTYDGKAYRYVILKRVVLYPQKTGKLELEPLSLDVTVDVPTNKRDFFGSRIYTQANKTVSAGRRTINVKALPEAGKPAGFTGAVGDFDFLVTTSKTHLNASESLQAKVTVSGKGNLKLFELPSPSFPASLEVYEPEFDEKIRTTISGMDGKVSNSYTIVPSYRGKYPIPPINFSYFNPKTQKYHTIDSQELLVNVVEGPLASGANTTAATVASGTNKQIVNSGKNFNFLKTATQLQPLGTTYFFGSKSYWLWLLLPLLLIPLAIIFRKKREAIAQDVVGNKVKKANKLAKRFLSEAKKNMGQKEQFYDALHRALHNYLKAKLKIETTEFSKDKITDLLNEKEVSENHITAFISLLQNCEMARYSPFSDVQMHQDYDKASDVISQMDKQL</sequence>
<dbReference type="RefSeq" id="WP_097441019.1">
    <property type="nucleotide sequence ID" value="NZ_KZ300477.1"/>
</dbReference>
<accession>A0A2A4G1Q3</accession>
<dbReference type="PANTHER" id="PTHR40940">
    <property type="entry name" value="PROTEIN BATD-RELATED"/>
    <property type="match status" value="1"/>
</dbReference>
<keyword evidence="1" id="KW-1133">Transmembrane helix</keyword>
<keyword evidence="3" id="KW-1185">Reference proteome</keyword>
<reference evidence="2 3" key="1">
    <citation type="submission" date="2017-04" db="EMBL/GenBank/DDBJ databases">
        <title>A new member of the family Flavobacteriaceae isolated from ascidians.</title>
        <authorList>
            <person name="Chen L."/>
        </authorList>
    </citation>
    <scope>NUCLEOTIDE SEQUENCE [LARGE SCALE GENOMIC DNA]</scope>
    <source>
        <strain evidence="2 3">HQA918</strain>
    </source>
</reference>
<evidence type="ECO:0000313" key="3">
    <source>
        <dbReference type="Proteomes" id="UP000219559"/>
    </source>
</evidence>
<protein>
    <submittedName>
        <fullName evidence="2">BatD protein</fullName>
    </submittedName>
</protein>
<name>A0A2A4G1Q3_9FLAO</name>
<keyword evidence="1" id="KW-0472">Membrane</keyword>
<proteinExistence type="predicted"/>
<dbReference type="InterPro" id="IPR025738">
    <property type="entry name" value="BatD"/>
</dbReference>
<dbReference type="Proteomes" id="UP000219559">
    <property type="component" value="Unassembled WGS sequence"/>
</dbReference>
<comment type="caution">
    <text evidence="2">The sequence shown here is derived from an EMBL/GenBank/DDBJ whole genome shotgun (WGS) entry which is preliminary data.</text>
</comment>
<dbReference type="Pfam" id="PF13584">
    <property type="entry name" value="BatD"/>
    <property type="match status" value="2"/>
</dbReference>
<dbReference type="PANTHER" id="PTHR40940:SF2">
    <property type="entry name" value="BATD"/>
    <property type="match status" value="1"/>
</dbReference>
<organism evidence="2 3">
    <name type="scientific">Sediminicola luteus</name>
    <dbReference type="NCBI Taxonomy" id="319238"/>
    <lineage>
        <taxon>Bacteria</taxon>
        <taxon>Pseudomonadati</taxon>
        <taxon>Bacteroidota</taxon>
        <taxon>Flavobacteriia</taxon>
        <taxon>Flavobacteriales</taxon>
        <taxon>Flavobacteriaceae</taxon>
        <taxon>Sediminicola</taxon>
    </lineage>
</organism>
<gene>
    <name evidence="2" type="ORF">B7P33_16670</name>
</gene>
<evidence type="ECO:0000313" key="2">
    <source>
        <dbReference type="EMBL" id="PCE62909.1"/>
    </source>
</evidence>
<feature type="transmembrane region" description="Helical" evidence="1">
    <location>
        <begin position="462"/>
        <end position="479"/>
    </location>
</feature>
<keyword evidence="1" id="KW-0812">Transmembrane</keyword>
<dbReference type="OrthoDB" id="2079210at2"/>